<dbReference type="EMBL" id="JAUEPU010000017">
    <property type="protein sequence ID" value="KAK0495789.1"/>
    <property type="molecule type" value="Genomic_DNA"/>
</dbReference>
<proteinExistence type="predicted"/>
<reference evidence="2" key="1">
    <citation type="submission" date="2023-06" db="EMBL/GenBank/DDBJ databases">
        <authorList>
            <consortium name="Lawrence Berkeley National Laboratory"/>
            <person name="Ahrendt S."/>
            <person name="Sahu N."/>
            <person name="Indic B."/>
            <person name="Wong-Bajracharya J."/>
            <person name="Merenyi Z."/>
            <person name="Ke H.-M."/>
            <person name="Monk M."/>
            <person name="Kocsube S."/>
            <person name="Drula E."/>
            <person name="Lipzen A."/>
            <person name="Balint B."/>
            <person name="Henrissat B."/>
            <person name="Andreopoulos B."/>
            <person name="Martin F.M."/>
            <person name="Harder C.B."/>
            <person name="Rigling D."/>
            <person name="Ford K.L."/>
            <person name="Foster G.D."/>
            <person name="Pangilinan J."/>
            <person name="Papanicolaou A."/>
            <person name="Barry K."/>
            <person name="LaButti K."/>
            <person name="Viragh M."/>
            <person name="Koriabine M."/>
            <person name="Yan M."/>
            <person name="Riley R."/>
            <person name="Champramary S."/>
            <person name="Plett K.L."/>
            <person name="Tsai I.J."/>
            <person name="Slot J."/>
            <person name="Sipos G."/>
            <person name="Plett J."/>
            <person name="Nagy L.G."/>
            <person name="Grigoriev I.V."/>
        </authorList>
    </citation>
    <scope>NUCLEOTIDE SEQUENCE</scope>
    <source>
        <strain evidence="2">HWK02</strain>
    </source>
</reference>
<feature type="compositionally biased region" description="Polar residues" evidence="1">
    <location>
        <begin position="259"/>
        <end position="279"/>
    </location>
</feature>
<evidence type="ECO:0000256" key="1">
    <source>
        <dbReference type="SAM" id="MobiDB-lite"/>
    </source>
</evidence>
<evidence type="ECO:0000313" key="2">
    <source>
        <dbReference type="EMBL" id="KAK0495789.1"/>
    </source>
</evidence>
<organism evidence="2 3">
    <name type="scientific">Armillaria luteobubalina</name>
    <dbReference type="NCBI Taxonomy" id="153913"/>
    <lineage>
        <taxon>Eukaryota</taxon>
        <taxon>Fungi</taxon>
        <taxon>Dikarya</taxon>
        <taxon>Basidiomycota</taxon>
        <taxon>Agaricomycotina</taxon>
        <taxon>Agaricomycetes</taxon>
        <taxon>Agaricomycetidae</taxon>
        <taxon>Agaricales</taxon>
        <taxon>Marasmiineae</taxon>
        <taxon>Physalacriaceae</taxon>
        <taxon>Armillaria</taxon>
    </lineage>
</organism>
<protein>
    <submittedName>
        <fullName evidence="2">Uncharacterized protein</fullName>
    </submittedName>
</protein>
<dbReference type="AlphaFoldDB" id="A0AA39Q4R4"/>
<dbReference type="Proteomes" id="UP001175228">
    <property type="component" value="Unassembled WGS sequence"/>
</dbReference>
<evidence type="ECO:0000313" key="3">
    <source>
        <dbReference type="Proteomes" id="UP001175228"/>
    </source>
</evidence>
<keyword evidence="3" id="KW-1185">Reference proteome</keyword>
<feature type="region of interest" description="Disordered" evidence="1">
    <location>
        <begin position="257"/>
        <end position="285"/>
    </location>
</feature>
<accession>A0AA39Q4R4</accession>
<comment type="caution">
    <text evidence="2">The sequence shown here is derived from an EMBL/GenBank/DDBJ whole genome shotgun (WGS) entry which is preliminary data.</text>
</comment>
<sequence length="395" mass="43646">MLTSRPISRNNDLTVQRQMLAKTPGRIVHQNENANRGPATVHGKGKNTLMQTPFNGGKFNKEGTQGKLTTQRPLVDKTPFPNRTGVQFQTPYTFNFASPDSVLRPSSLRRHVRVPRSATKSFETPVNTGNPWNCDVSIGSPETVVKQLVLEDDLDEIEYMPLNTLDTPYVPPFDFDFPNYKSVGKTLLDITRAPPYENEPPPLPEVKADELGMIAWDRLLPLPDLGACLELWLWCLINGGTEDDGPKRVVHKNIAPKPNATSSRTAVGKTVSATKSTPNPAFRTGIIPSTRLKPTAFTSKATSRPAAAISLRQPRVDPIRTSRPVTSQSVTTASMRSRVVPTRPTWGTQSRVAQKTVIPIRNTSSTSCKRTAKKPDEDPLIVKLEQDAEDFMFAV</sequence>
<gene>
    <name evidence="2" type="ORF">EDD18DRAFT_1354301</name>
</gene>
<name>A0AA39Q4R4_9AGAR</name>